<feature type="compositionally biased region" description="Basic and acidic residues" evidence="8">
    <location>
        <begin position="37"/>
        <end position="47"/>
    </location>
</feature>
<accession>A0A916SRT3</accession>
<dbReference type="SUPFAM" id="SSF51261">
    <property type="entry name" value="Duplicated hybrid motif"/>
    <property type="match status" value="1"/>
</dbReference>
<dbReference type="Gene3D" id="6.10.250.3150">
    <property type="match status" value="1"/>
</dbReference>
<comment type="cofactor">
    <cofactor evidence="1">
        <name>Zn(2+)</name>
        <dbReference type="ChEBI" id="CHEBI:29105"/>
    </cofactor>
</comment>
<dbReference type="GO" id="GO:0046872">
    <property type="term" value="F:metal ion binding"/>
    <property type="evidence" value="ECO:0007669"/>
    <property type="project" value="UniProtKB-KW"/>
</dbReference>
<dbReference type="Proteomes" id="UP000636793">
    <property type="component" value="Unassembled WGS sequence"/>
</dbReference>
<dbReference type="AlphaFoldDB" id="A0A916SRT3"/>
<reference evidence="11" key="1">
    <citation type="journal article" date="2014" name="Int. J. Syst. Evol. Microbiol.">
        <title>Complete genome sequence of Corynebacterium casei LMG S-19264T (=DSM 44701T), isolated from a smear-ripened cheese.</title>
        <authorList>
            <consortium name="US DOE Joint Genome Institute (JGI-PGF)"/>
            <person name="Walter F."/>
            <person name="Albersmeier A."/>
            <person name="Kalinowski J."/>
            <person name="Ruckert C."/>
        </authorList>
    </citation>
    <scope>NUCLEOTIDE SEQUENCE</scope>
    <source>
        <strain evidence="11">CGMCC 1.15085</strain>
    </source>
</reference>
<keyword evidence="2" id="KW-0645">Protease</keyword>
<feature type="domain" description="M23ase beta-sheet core" evidence="10">
    <location>
        <begin position="340"/>
        <end position="438"/>
    </location>
</feature>
<evidence type="ECO:0000256" key="3">
    <source>
        <dbReference type="ARBA" id="ARBA00022723"/>
    </source>
</evidence>
<evidence type="ECO:0000313" key="11">
    <source>
        <dbReference type="EMBL" id="GGB14539.1"/>
    </source>
</evidence>
<dbReference type="EMBL" id="BMHI01000001">
    <property type="protein sequence ID" value="GGB14539.1"/>
    <property type="molecule type" value="Genomic_DNA"/>
</dbReference>
<evidence type="ECO:0000256" key="7">
    <source>
        <dbReference type="SAM" id="Coils"/>
    </source>
</evidence>
<feature type="region of interest" description="Disordered" evidence="8">
    <location>
        <begin position="285"/>
        <end position="310"/>
    </location>
</feature>
<dbReference type="GO" id="GO:0006508">
    <property type="term" value="P:proteolysis"/>
    <property type="evidence" value="ECO:0007669"/>
    <property type="project" value="UniProtKB-KW"/>
</dbReference>
<reference evidence="11" key="2">
    <citation type="submission" date="2020-09" db="EMBL/GenBank/DDBJ databases">
        <authorList>
            <person name="Sun Q."/>
            <person name="Zhou Y."/>
        </authorList>
    </citation>
    <scope>NUCLEOTIDE SEQUENCE</scope>
    <source>
        <strain evidence="11">CGMCC 1.15085</strain>
    </source>
</reference>
<dbReference type="Pfam" id="PF01551">
    <property type="entry name" value="Peptidase_M23"/>
    <property type="match status" value="1"/>
</dbReference>
<dbReference type="PANTHER" id="PTHR21666">
    <property type="entry name" value="PEPTIDASE-RELATED"/>
    <property type="match status" value="1"/>
</dbReference>
<dbReference type="InterPro" id="IPR011055">
    <property type="entry name" value="Dup_hybrid_motif"/>
</dbReference>
<keyword evidence="5" id="KW-0862">Zinc</keyword>
<evidence type="ECO:0000256" key="6">
    <source>
        <dbReference type="ARBA" id="ARBA00023049"/>
    </source>
</evidence>
<evidence type="ECO:0000259" key="10">
    <source>
        <dbReference type="Pfam" id="PF01551"/>
    </source>
</evidence>
<evidence type="ECO:0000313" key="12">
    <source>
        <dbReference type="Proteomes" id="UP000636793"/>
    </source>
</evidence>
<evidence type="ECO:0000256" key="5">
    <source>
        <dbReference type="ARBA" id="ARBA00022833"/>
    </source>
</evidence>
<dbReference type="CDD" id="cd12797">
    <property type="entry name" value="M23_peptidase"/>
    <property type="match status" value="1"/>
</dbReference>
<dbReference type="RefSeq" id="WP_188834962.1">
    <property type="nucleotide sequence ID" value="NZ_BMHI01000001.1"/>
</dbReference>
<dbReference type="InterPro" id="IPR050570">
    <property type="entry name" value="Cell_wall_metabolism_enzyme"/>
</dbReference>
<feature type="region of interest" description="Disordered" evidence="8">
    <location>
        <begin position="33"/>
        <end position="52"/>
    </location>
</feature>
<comment type="caution">
    <text evidence="11">The sequence shown here is derived from an EMBL/GenBank/DDBJ whole genome shotgun (WGS) entry which is preliminary data.</text>
</comment>
<dbReference type="InterPro" id="IPR016047">
    <property type="entry name" value="M23ase_b-sheet_dom"/>
</dbReference>
<feature type="coiled-coil region" evidence="7">
    <location>
        <begin position="68"/>
        <end position="102"/>
    </location>
</feature>
<keyword evidence="3" id="KW-0479">Metal-binding</keyword>
<feature type="signal peptide" evidence="9">
    <location>
        <begin position="1"/>
        <end position="29"/>
    </location>
</feature>
<sequence>MPSYNRTTLRRGRLIAGLCALAVMSTAIAAPASADVDDQKKKSDHKVATTQQNLDDTSAELVKVNKALLSTNKKVASAQTKLRSANNRVTKANNHLSDMRSQLAIAKADETKNQNTLDVNKTKQAKSKVLVGGIARQSYMSGGLGNLQLTLNILTSHGDVTSKLSVADMVMRQQGGVLSKLASERATGTAAGDRLSAARRRIATLTIKASNAQTAAKTAQRKATSARNTVVSLQKRQTKQRNALAKQKKTELANLKKQKKESARLEAIIRNRNIAAAKAAKRARETAIRKAKPPVVHHSSGGAASRSSGGGVLAAPGPLGSIVSGFGYRVNPVLGVGMLHAGDDFPYACGTPVHAARGGTVASTGWDSAGGNFVLIDHGYIGGANIASYYAHFERSAVVHSGQHVSKGQLIGYSGSTGRSTGCHMHFGVMANGRWVNPIPYIS</sequence>
<evidence type="ECO:0000256" key="2">
    <source>
        <dbReference type="ARBA" id="ARBA00022670"/>
    </source>
</evidence>
<keyword evidence="4" id="KW-0378">Hydrolase</keyword>
<dbReference type="PANTHER" id="PTHR21666:SF288">
    <property type="entry name" value="CELL DIVISION PROTEIN YTFB"/>
    <property type="match status" value="1"/>
</dbReference>
<keyword evidence="9" id="KW-0732">Signal</keyword>
<evidence type="ECO:0000256" key="8">
    <source>
        <dbReference type="SAM" id="MobiDB-lite"/>
    </source>
</evidence>
<evidence type="ECO:0000256" key="9">
    <source>
        <dbReference type="SAM" id="SignalP"/>
    </source>
</evidence>
<name>A0A916SRT3_9MICO</name>
<gene>
    <name evidence="11" type="ORF">GCM10011492_00220</name>
</gene>
<feature type="chain" id="PRO_5036952698" evidence="9">
    <location>
        <begin position="30"/>
        <end position="443"/>
    </location>
</feature>
<evidence type="ECO:0000256" key="1">
    <source>
        <dbReference type="ARBA" id="ARBA00001947"/>
    </source>
</evidence>
<keyword evidence="7" id="KW-0175">Coiled coil</keyword>
<dbReference type="Gene3D" id="2.70.70.10">
    <property type="entry name" value="Glucose Permease (Domain IIA)"/>
    <property type="match status" value="1"/>
</dbReference>
<organism evidence="11 12">
    <name type="scientific">Flexivirga endophytica</name>
    <dbReference type="NCBI Taxonomy" id="1849103"/>
    <lineage>
        <taxon>Bacteria</taxon>
        <taxon>Bacillati</taxon>
        <taxon>Actinomycetota</taxon>
        <taxon>Actinomycetes</taxon>
        <taxon>Micrococcales</taxon>
        <taxon>Dermacoccaceae</taxon>
        <taxon>Flexivirga</taxon>
    </lineage>
</organism>
<feature type="region of interest" description="Disordered" evidence="8">
    <location>
        <begin position="219"/>
        <end position="242"/>
    </location>
</feature>
<evidence type="ECO:0000256" key="4">
    <source>
        <dbReference type="ARBA" id="ARBA00022801"/>
    </source>
</evidence>
<feature type="compositionally biased region" description="Low complexity" evidence="8">
    <location>
        <begin position="299"/>
        <end position="310"/>
    </location>
</feature>
<keyword evidence="6" id="KW-0482">Metalloprotease</keyword>
<dbReference type="GO" id="GO:0004222">
    <property type="term" value="F:metalloendopeptidase activity"/>
    <property type="evidence" value="ECO:0007669"/>
    <property type="project" value="TreeGrafter"/>
</dbReference>
<proteinExistence type="predicted"/>
<protein>
    <submittedName>
        <fullName evidence="11">Metalloendopeptidase</fullName>
    </submittedName>
</protein>
<keyword evidence="12" id="KW-1185">Reference proteome</keyword>